<organism evidence="1 2">
    <name type="scientific">Bacillus phage vB_BaeroP_SYYB1</name>
    <dbReference type="NCBI Taxonomy" id="2980552"/>
    <lineage>
        <taxon>Viruses</taxon>
        <taxon>Duplodnaviria</taxon>
        <taxon>Heunggongvirae</taxon>
        <taxon>Uroviricota</taxon>
        <taxon>Caudoviricetes</taxon>
        <taxon>Salasmaviridae</taxon>
        <taxon>Tatarstanvirinae</taxon>
        <taxon>Gaunavirus</taxon>
        <taxon>Gaunavirus syybuna</taxon>
    </lineage>
</organism>
<reference evidence="1" key="1">
    <citation type="submission" date="2022-09" db="EMBL/GenBank/DDBJ databases">
        <authorList>
            <person name="Xie Z."/>
            <person name="Yang M."/>
        </authorList>
    </citation>
    <scope>NUCLEOTIDE SEQUENCE</scope>
</reference>
<sequence length="88" mass="10698">MINVQDLLNELYYKHGYHHDTTHDGTYYNTEIINLERPYLTFWMKHPHLSDCAEVKLKNNYYYDRASHGRYYKTLNGVINRIKKIESK</sequence>
<name>A0A977SM30_9CAUD</name>
<evidence type="ECO:0000313" key="2">
    <source>
        <dbReference type="Proteomes" id="UP001064695"/>
    </source>
</evidence>
<dbReference type="EMBL" id="OP433492">
    <property type="protein sequence ID" value="UXN78519.1"/>
    <property type="molecule type" value="Genomic_DNA"/>
</dbReference>
<keyword evidence="2" id="KW-1185">Reference proteome</keyword>
<protein>
    <submittedName>
        <fullName evidence="1">Uncharacterized protein</fullName>
    </submittedName>
</protein>
<accession>A0A977SM30</accession>
<dbReference type="Proteomes" id="UP001064695">
    <property type="component" value="Segment"/>
</dbReference>
<gene>
    <name evidence="1" type="ORF">SYYB1_30</name>
</gene>
<proteinExistence type="predicted"/>
<evidence type="ECO:0000313" key="1">
    <source>
        <dbReference type="EMBL" id="UXN78519.1"/>
    </source>
</evidence>